<dbReference type="SUPFAM" id="SSF52540">
    <property type="entry name" value="P-loop containing nucleoside triphosphate hydrolases"/>
    <property type="match status" value="1"/>
</dbReference>
<dbReference type="OMA" id="KGCHAMI"/>
<feature type="domain" description="G" evidence="2">
    <location>
        <begin position="41"/>
        <end position="106"/>
    </location>
</feature>
<dbReference type="OrthoDB" id="8954335at2759"/>
<accession>W6QM89</accession>
<evidence type="ECO:0000313" key="3">
    <source>
        <dbReference type="EMBL" id="CDM37550.1"/>
    </source>
</evidence>
<dbReference type="InterPro" id="IPR006073">
    <property type="entry name" value="GTP-bd"/>
</dbReference>
<dbReference type="Proteomes" id="UP000030686">
    <property type="component" value="Unassembled WGS sequence"/>
</dbReference>
<dbReference type="STRING" id="1365484.W6QM89"/>
<dbReference type="EMBL" id="HG792020">
    <property type="protein sequence ID" value="CDM37550.1"/>
    <property type="molecule type" value="Genomic_DNA"/>
</dbReference>
<name>W6QM89_PENRF</name>
<feature type="compositionally biased region" description="Polar residues" evidence="1">
    <location>
        <begin position="400"/>
        <end position="412"/>
    </location>
</feature>
<proteinExistence type="predicted"/>
<organism evidence="3 4">
    <name type="scientific">Penicillium roqueforti (strain FM164)</name>
    <dbReference type="NCBI Taxonomy" id="1365484"/>
    <lineage>
        <taxon>Eukaryota</taxon>
        <taxon>Fungi</taxon>
        <taxon>Dikarya</taxon>
        <taxon>Ascomycota</taxon>
        <taxon>Pezizomycotina</taxon>
        <taxon>Eurotiomycetes</taxon>
        <taxon>Eurotiomycetidae</taxon>
        <taxon>Eurotiales</taxon>
        <taxon>Aspergillaceae</taxon>
        <taxon>Penicillium</taxon>
    </lineage>
</organism>
<gene>
    <name evidence="3" type="ORF">PROQFM164_S06g000512</name>
</gene>
<keyword evidence="4" id="KW-1185">Reference proteome</keyword>
<reference evidence="3" key="1">
    <citation type="journal article" date="2014" name="Nat. Commun.">
        <title>Multiple recent horizontal transfers of a large genomic region in cheese making fungi.</title>
        <authorList>
            <person name="Cheeseman K."/>
            <person name="Ropars J."/>
            <person name="Renault P."/>
            <person name="Dupont J."/>
            <person name="Gouzy J."/>
            <person name="Branca A."/>
            <person name="Abraham A.L."/>
            <person name="Ceppi M."/>
            <person name="Conseiller E."/>
            <person name="Debuchy R."/>
            <person name="Malagnac F."/>
            <person name="Goarin A."/>
            <person name="Silar P."/>
            <person name="Lacoste S."/>
            <person name="Sallet E."/>
            <person name="Bensimon A."/>
            <person name="Giraud T."/>
            <person name="Brygoo Y."/>
        </authorList>
    </citation>
    <scope>NUCLEOTIDE SEQUENCE [LARGE SCALE GENOMIC DNA]</scope>
    <source>
        <strain evidence="3">FM164</strain>
    </source>
</reference>
<dbReference type="GO" id="GO:0005525">
    <property type="term" value="F:GTP binding"/>
    <property type="evidence" value="ECO:0007669"/>
    <property type="project" value="InterPro"/>
</dbReference>
<feature type="compositionally biased region" description="Polar residues" evidence="1">
    <location>
        <begin position="1"/>
        <end position="27"/>
    </location>
</feature>
<evidence type="ECO:0000313" key="4">
    <source>
        <dbReference type="Proteomes" id="UP000030686"/>
    </source>
</evidence>
<dbReference type="Pfam" id="PF01926">
    <property type="entry name" value="MMR_HSR1"/>
    <property type="match status" value="1"/>
</dbReference>
<evidence type="ECO:0000256" key="1">
    <source>
        <dbReference type="SAM" id="MobiDB-lite"/>
    </source>
</evidence>
<protein>
    <submittedName>
        <fullName evidence="3">AIG1</fullName>
    </submittedName>
</protein>
<dbReference type="InterPro" id="IPR027417">
    <property type="entry name" value="P-loop_NTPase"/>
</dbReference>
<sequence>MSVRSSFTRQSGNRSVHGNESPLSTRSFRGGHEPRPTDVFIAVMGVTGSGKSSFISLCSGKSVQIGHTLDACTSKVDVYAYRESSDRTVYLIDTPGFDDTSKNDTEILSEIAIWLGDSYRSKILLHGIIYLHRITDVRMQGSARRNIQTFRNLCGEDALRKVILVTTMWDKVQSSEGDMREKQLKDTKDFWGWMLSKGSTCHRHDNTKTTARSIVQRLTKHKSPIITDIQKQLVDQNLQLDQTAAGKGIQSETLKERAKWMKEQKKFEEEIREAMRQKDREKEEIMREERDMSAAMIRKANQDMEAMRFNMEELIAQREEREALLEERLEKRMERQMRKKQAAHDKEIKRIQREKEAEMRISREQEKQAQRDRKKVEEKNKAQQQRKAEQERKAKVAEANRQSQNSSSKVQGWSPFSVTMGDYSCALSGPRCYQAGGWPKLQVGSEWIGAVSYGTSGTWIARYGGGTWRKQFLKSATIYLAKRCLRVLT</sequence>
<dbReference type="AlphaFoldDB" id="W6QM89"/>
<feature type="region of interest" description="Disordered" evidence="1">
    <location>
        <begin position="335"/>
        <end position="412"/>
    </location>
</feature>
<dbReference type="CDD" id="cd00882">
    <property type="entry name" value="Ras_like_GTPase"/>
    <property type="match status" value="1"/>
</dbReference>
<feature type="compositionally biased region" description="Basic and acidic residues" evidence="1">
    <location>
        <begin position="335"/>
        <end position="398"/>
    </location>
</feature>
<feature type="region of interest" description="Disordered" evidence="1">
    <location>
        <begin position="1"/>
        <end position="32"/>
    </location>
</feature>
<evidence type="ECO:0000259" key="2">
    <source>
        <dbReference type="Pfam" id="PF01926"/>
    </source>
</evidence>
<dbReference type="Gene3D" id="3.40.50.300">
    <property type="entry name" value="P-loop containing nucleotide triphosphate hydrolases"/>
    <property type="match status" value="1"/>
</dbReference>